<dbReference type="Proteomes" id="UP000224634">
    <property type="component" value="Unassembled WGS sequence"/>
</dbReference>
<keyword evidence="3" id="KW-1185">Reference proteome</keyword>
<evidence type="ECO:0000313" key="3">
    <source>
        <dbReference type="Proteomes" id="UP000224634"/>
    </source>
</evidence>
<reference evidence="2 3" key="1">
    <citation type="submission" date="2017-10" db="EMBL/GenBank/DDBJ databases">
        <title>Comparative genomics in systemic dimorphic fungi from Ajellomycetaceae.</title>
        <authorList>
            <person name="Munoz J.F."/>
            <person name="Mcewen J.G."/>
            <person name="Clay O.K."/>
            <person name="Cuomo C.A."/>
        </authorList>
    </citation>
    <scope>NUCLEOTIDE SEQUENCE [LARGE SCALE GENOMIC DNA]</scope>
    <source>
        <strain evidence="2 3">UAMH7299</strain>
    </source>
</reference>
<feature type="region of interest" description="Disordered" evidence="1">
    <location>
        <begin position="124"/>
        <end position="176"/>
    </location>
</feature>
<dbReference type="OrthoDB" id="5305306at2759"/>
<proteinExistence type="predicted"/>
<dbReference type="AlphaFoldDB" id="A0A2B7Z210"/>
<name>A0A2B7Z210_POLH7</name>
<evidence type="ECO:0000313" key="2">
    <source>
        <dbReference type="EMBL" id="PGH27273.1"/>
    </source>
</evidence>
<comment type="caution">
    <text evidence="2">The sequence shown here is derived from an EMBL/GenBank/DDBJ whole genome shotgun (WGS) entry which is preliminary data.</text>
</comment>
<sequence>MSHTASKTWVSKETKEYEAWTKVRDSVVHISPLSPYIPKSFGEWIALKIAQKEAICSRIARRIATRNETRDHAAVIAVSPALGVKELSDNLSLVLARETIWVPVERYPADRLLAAWPTIDELKHEGDDRSKSGYSRFPPLPRDPGNETVNWKQRSPLAQRPFDDVGRPIIADGGVPPNYPEQEMLRLVGDGLLADLNN</sequence>
<protein>
    <submittedName>
        <fullName evidence="2">Uncharacterized protein</fullName>
    </submittedName>
</protein>
<gene>
    <name evidence="2" type="ORF">AJ80_00983</name>
</gene>
<accession>A0A2B7Z210</accession>
<dbReference type="STRING" id="1447883.A0A2B7Z210"/>
<dbReference type="EMBL" id="PDNA01000008">
    <property type="protein sequence ID" value="PGH27273.1"/>
    <property type="molecule type" value="Genomic_DNA"/>
</dbReference>
<organism evidence="2 3">
    <name type="scientific">Polytolypa hystricis (strain UAMH7299)</name>
    <dbReference type="NCBI Taxonomy" id="1447883"/>
    <lineage>
        <taxon>Eukaryota</taxon>
        <taxon>Fungi</taxon>
        <taxon>Dikarya</taxon>
        <taxon>Ascomycota</taxon>
        <taxon>Pezizomycotina</taxon>
        <taxon>Eurotiomycetes</taxon>
        <taxon>Eurotiomycetidae</taxon>
        <taxon>Onygenales</taxon>
        <taxon>Onygenales incertae sedis</taxon>
        <taxon>Polytolypa</taxon>
    </lineage>
</organism>
<evidence type="ECO:0000256" key="1">
    <source>
        <dbReference type="SAM" id="MobiDB-lite"/>
    </source>
</evidence>